<dbReference type="PANTHER" id="PTHR43833:SF9">
    <property type="entry name" value="POTASSIUM CHANNEL PROTEIN YUGO-RELATED"/>
    <property type="match status" value="1"/>
</dbReference>
<dbReference type="Gene3D" id="3.40.50.720">
    <property type="entry name" value="NAD(P)-binding Rossmann-like Domain"/>
    <property type="match status" value="1"/>
</dbReference>
<proteinExistence type="predicted"/>
<evidence type="ECO:0000313" key="4">
    <source>
        <dbReference type="EMBL" id="MDN7247418.1"/>
    </source>
</evidence>
<feature type="transmembrane region" description="Helical" evidence="2">
    <location>
        <begin position="48"/>
        <end position="67"/>
    </location>
</feature>
<feature type="transmembrane region" description="Helical" evidence="2">
    <location>
        <begin position="14"/>
        <end position="36"/>
    </location>
</feature>
<name>A0ABT8NI35_9BACL</name>
<gene>
    <name evidence="4" type="ORF">QWY13_18305</name>
</gene>
<protein>
    <submittedName>
        <fullName evidence="4">Ion channel</fullName>
    </submittedName>
</protein>
<dbReference type="SUPFAM" id="SSF81324">
    <property type="entry name" value="Voltage-gated potassium channels"/>
    <property type="match status" value="1"/>
</dbReference>
<dbReference type="InterPro" id="IPR036291">
    <property type="entry name" value="NAD(P)-bd_dom_sf"/>
</dbReference>
<organism evidence="4 5">
    <name type="scientific">Planococcus shenhongbingii</name>
    <dbReference type="NCBI Taxonomy" id="3058398"/>
    <lineage>
        <taxon>Bacteria</taxon>
        <taxon>Bacillati</taxon>
        <taxon>Bacillota</taxon>
        <taxon>Bacilli</taxon>
        <taxon>Bacillales</taxon>
        <taxon>Caryophanaceae</taxon>
        <taxon>Planococcus</taxon>
    </lineage>
</organism>
<dbReference type="InterPro" id="IPR050721">
    <property type="entry name" value="Trk_Ktr_HKT_K-transport"/>
</dbReference>
<dbReference type="Proteomes" id="UP001172142">
    <property type="component" value="Unassembled WGS sequence"/>
</dbReference>
<dbReference type="InterPro" id="IPR003148">
    <property type="entry name" value="RCK_N"/>
</dbReference>
<dbReference type="Pfam" id="PF07885">
    <property type="entry name" value="Ion_trans_2"/>
    <property type="match status" value="1"/>
</dbReference>
<dbReference type="InterPro" id="IPR013099">
    <property type="entry name" value="K_chnl_dom"/>
</dbReference>
<keyword evidence="2" id="KW-1133">Transmembrane helix</keyword>
<dbReference type="Gene3D" id="1.10.287.70">
    <property type="match status" value="1"/>
</dbReference>
<feature type="domain" description="RCK N-terminal" evidence="3">
    <location>
        <begin position="115"/>
        <end position="241"/>
    </location>
</feature>
<evidence type="ECO:0000256" key="2">
    <source>
        <dbReference type="SAM" id="Phobius"/>
    </source>
</evidence>
<dbReference type="EMBL" id="JAUJWU010000007">
    <property type="protein sequence ID" value="MDN7247418.1"/>
    <property type="molecule type" value="Genomic_DNA"/>
</dbReference>
<evidence type="ECO:0000256" key="1">
    <source>
        <dbReference type="ARBA" id="ARBA00004651"/>
    </source>
</evidence>
<keyword evidence="5" id="KW-1185">Reference proteome</keyword>
<dbReference type="Pfam" id="PF02254">
    <property type="entry name" value="TrkA_N"/>
    <property type="match status" value="1"/>
</dbReference>
<sequence>MIILKKLYFKATNLSWLILTTCTVILIALSTLLLPWIEPETFPSHFDALWFTMTTMLTVGYGDFFPATILGRVFTILFLYIIGIGLFATFIGKAIDSITLYRRQKESGGLMYEGKNHIVIIDWSHKAENAIKEILARDSKVEIVVIDTIEKAKEIHDRIHFVRGRATDGDVLNKANVQHAEALLIFSDDKIDDQVLADGKSLMIACAVERISPGVHTTVEVEREEHIPNFSHVKVDNFILSNATIAKLAVDSILNK</sequence>
<comment type="subcellular location">
    <subcellularLocation>
        <location evidence="1">Cell membrane</location>
        <topology evidence="1">Multi-pass membrane protein</topology>
    </subcellularLocation>
</comment>
<keyword evidence="2" id="KW-0812">Transmembrane</keyword>
<evidence type="ECO:0000313" key="5">
    <source>
        <dbReference type="Proteomes" id="UP001172142"/>
    </source>
</evidence>
<dbReference type="PROSITE" id="PS51201">
    <property type="entry name" value="RCK_N"/>
    <property type="match status" value="1"/>
</dbReference>
<dbReference type="SUPFAM" id="SSF51735">
    <property type="entry name" value="NAD(P)-binding Rossmann-fold domains"/>
    <property type="match status" value="1"/>
</dbReference>
<dbReference type="PANTHER" id="PTHR43833">
    <property type="entry name" value="POTASSIUM CHANNEL PROTEIN 2-RELATED-RELATED"/>
    <property type="match status" value="1"/>
</dbReference>
<comment type="caution">
    <text evidence="4">The sequence shown here is derived from an EMBL/GenBank/DDBJ whole genome shotgun (WGS) entry which is preliminary data.</text>
</comment>
<feature type="transmembrane region" description="Helical" evidence="2">
    <location>
        <begin position="73"/>
        <end position="95"/>
    </location>
</feature>
<accession>A0ABT8NI35</accession>
<dbReference type="RefSeq" id="WP_301857651.1">
    <property type="nucleotide sequence ID" value="NZ_JAUJWU010000007.1"/>
</dbReference>
<reference evidence="4 5" key="1">
    <citation type="submission" date="2023-07" db="EMBL/GenBank/DDBJ databases">
        <title>Novel species in genus Planococcus.</title>
        <authorList>
            <person name="Ning S."/>
        </authorList>
    </citation>
    <scope>NUCLEOTIDE SEQUENCE [LARGE SCALE GENOMIC DNA]</scope>
    <source>
        <strain evidence="4 5">N017</strain>
    </source>
</reference>
<keyword evidence="2" id="KW-0472">Membrane</keyword>
<evidence type="ECO:0000259" key="3">
    <source>
        <dbReference type="PROSITE" id="PS51201"/>
    </source>
</evidence>